<dbReference type="SMART" id="SM00581">
    <property type="entry name" value="PSP"/>
    <property type="match status" value="1"/>
</dbReference>
<evidence type="ECO:0000256" key="2">
    <source>
        <dbReference type="ARBA" id="ARBA00007497"/>
    </source>
</evidence>
<keyword evidence="5" id="KW-0862">Zinc</keyword>
<name>A0A5B6ZC10_DAVIN</name>
<dbReference type="InterPro" id="IPR001878">
    <property type="entry name" value="Znf_CCHC"/>
</dbReference>
<feature type="region of interest" description="Disordered" evidence="8">
    <location>
        <begin position="18"/>
        <end position="47"/>
    </location>
</feature>
<feature type="compositionally biased region" description="Polar residues" evidence="8">
    <location>
        <begin position="24"/>
        <end position="42"/>
    </location>
</feature>
<evidence type="ECO:0000256" key="7">
    <source>
        <dbReference type="PROSITE-ProRule" id="PRU00047"/>
    </source>
</evidence>
<dbReference type="Pfam" id="PF04046">
    <property type="entry name" value="PSP"/>
    <property type="match status" value="1"/>
</dbReference>
<feature type="compositionally biased region" description="Basic and acidic residues" evidence="8">
    <location>
        <begin position="458"/>
        <end position="472"/>
    </location>
</feature>
<sequence>METEDLIDLPASSSCGCKSEKENLNNSNCEPSEADSQPSNSAVKEDELNGEILGNEGEVGYEDNPLLLATAIDKDLVDNTSILQVSVEVTETVTVAEKMSCISSGVNAENGCLTVRDGSPINSHKRDGSSISNPEIDGSSISGLKRARVSVDEQLPSVNVMYNSLTRDSKRKLEELLQQWSEWHAQHCSSPHDSNEVLESGEGTYFPALHVGLDKPSAVSFWMDNQTRNQQSKEFISLDSGVPLYDRGYSLGLTSTDGSSNLEGGLEIVDASRCFNCGSYNHSLKECPKPRDNVAVNNARKQHKSRRNQNASSRSSSRNPTRYYQNSPGGKYDGLRPGVLGAETRQLLGLGELDPPPWLNRMREMGYPPGYLDPEDEDQPSGITIFGDERSKEEKEDGEILDTDYPEPPRKMSAEFPGINAPIPENADERRWAAGSSSFDQSRNRSHRRSNHSSEPINNREQRWSRDFRDEGPPGCDPGFSPTLSSYSPRYGGYDSNYTPHSSRGNSSNPIPKSPTFGRSLSDRSRRRPLVHEGSSNHGSYSSIPYSPSNRLLSPQNYGSASFEDRDNYSRNDFTSGSSSHREDKHEVHFHHSRR</sequence>
<dbReference type="AlphaFoldDB" id="A0A5B6ZC10"/>
<proteinExistence type="inferred from homology"/>
<dbReference type="PROSITE" id="PS50158">
    <property type="entry name" value="ZF_CCHC"/>
    <property type="match status" value="1"/>
</dbReference>
<feature type="compositionally biased region" description="Polar residues" evidence="8">
    <location>
        <begin position="496"/>
        <end position="511"/>
    </location>
</feature>
<feature type="region of interest" description="Disordered" evidence="8">
    <location>
        <begin position="298"/>
        <end position="337"/>
    </location>
</feature>
<keyword evidence="4 7" id="KW-0863">Zinc-finger</keyword>
<evidence type="ECO:0000313" key="10">
    <source>
        <dbReference type="EMBL" id="MPA41455.1"/>
    </source>
</evidence>
<dbReference type="GO" id="GO:0005654">
    <property type="term" value="C:nucleoplasm"/>
    <property type="evidence" value="ECO:0007669"/>
    <property type="project" value="UniProtKB-SubCell"/>
</dbReference>
<feature type="domain" description="CCHC-type" evidence="9">
    <location>
        <begin position="273"/>
        <end position="289"/>
    </location>
</feature>
<comment type="subcellular location">
    <subcellularLocation>
        <location evidence="1">Nucleus</location>
        <location evidence="1">Nucleoplasm</location>
    </subcellularLocation>
</comment>
<dbReference type="InterPro" id="IPR052115">
    <property type="entry name" value="NEXT_complex_subunit_ZCCHC8"/>
</dbReference>
<evidence type="ECO:0000256" key="5">
    <source>
        <dbReference type="ARBA" id="ARBA00022833"/>
    </source>
</evidence>
<dbReference type="EMBL" id="GHES01010896">
    <property type="protein sequence ID" value="MPA41455.1"/>
    <property type="molecule type" value="Transcribed_RNA"/>
</dbReference>
<evidence type="ECO:0000259" key="9">
    <source>
        <dbReference type="PROSITE" id="PS50158"/>
    </source>
</evidence>
<feature type="compositionally biased region" description="Polar residues" evidence="8">
    <location>
        <begin position="534"/>
        <end position="560"/>
    </location>
</feature>
<dbReference type="GO" id="GO:0071013">
    <property type="term" value="C:catalytic step 2 spliceosome"/>
    <property type="evidence" value="ECO:0007669"/>
    <property type="project" value="TreeGrafter"/>
</dbReference>
<evidence type="ECO:0000256" key="3">
    <source>
        <dbReference type="ARBA" id="ARBA00022723"/>
    </source>
</evidence>
<evidence type="ECO:0000256" key="6">
    <source>
        <dbReference type="ARBA" id="ARBA00023242"/>
    </source>
</evidence>
<evidence type="ECO:0000256" key="4">
    <source>
        <dbReference type="ARBA" id="ARBA00022771"/>
    </source>
</evidence>
<organism evidence="10">
    <name type="scientific">Davidia involucrata</name>
    <name type="common">Dove tree</name>
    <dbReference type="NCBI Taxonomy" id="16924"/>
    <lineage>
        <taxon>Eukaryota</taxon>
        <taxon>Viridiplantae</taxon>
        <taxon>Streptophyta</taxon>
        <taxon>Embryophyta</taxon>
        <taxon>Tracheophyta</taxon>
        <taxon>Spermatophyta</taxon>
        <taxon>Magnoliopsida</taxon>
        <taxon>eudicotyledons</taxon>
        <taxon>Gunneridae</taxon>
        <taxon>Pentapetalae</taxon>
        <taxon>asterids</taxon>
        <taxon>Cornales</taxon>
        <taxon>Nyssaceae</taxon>
        <taxon>Davidia</taxon>
    </lineage>
</organism>
<feature type="compositionally biased region" description="Low complexity" evidence="8">
    <location>
        <begin position="308"/>
        <end position="319"/>
    </location>
</feature>
<gene>
    <name evidence="10" type="ORF">Din_010896</name>
</gene>
<evidence type="ECO:0000256" key="8">
    <source>
        <dbReference type="SAM" id="MobiDB-lite"/>
    </source>
</evidence>
<dbReference type="GO" id="GO:0008270">
    <property type="term" value="F:zinc ion binding"/>
    <property type="evidence" value="ECO:0007669"/>
    <property type="project" value="UniProtKB-KW"/>
</dbReference>
<accession>A0A5B6ZC10</accession>
<dbReference type="InterPro" id="IPR036875">
    <property type="entry name" value="Znf_CCHC_sf"/>
</dbReference>
<dbReference type="SUPFAM" id="SSF57756">
    <property type="entry name" value="Retrovirus zinc finger-like domains"/>
    <property type="match status" value="1"/>
</dbReference>
<dbReference type="GO" id="GO:0003723">
    <property type="term" value="F:RNA binding"/>
    <property type="evidence" value="ECO:0007669"/>
    <property type="project" value="TreeGrafter"/>
</dbReference>
<keyword evidence="6" id="KW-0539">Nucleus</keyword>
<reference evidence="10" key="1">
    <citation type="submission" date="2019-08" db="EMBL/GenBank/DDBJ databases">
        <title>Reference gene set and small RNA set construction with multiple tissues from Davidia involucrata Baill.</title>
        <authorList>
            <person name="Yang H."/>
            <person name="Zhou C."/>
            <person name="Li G."/>
            <person name="Wang J."/>
            <person name="Gao P."/>
            <person name="Wang M."/>
            <person name="Wang R."/>
            <person name="Zhao Y."/>
        </authorList>
    </citation>
    <scope>NUCLEOTIDE SEQUENCE</scope>
    <source>
        <tissue evidence="10">Mixed with DoveR01_LX</tissue>
    </source>
</reference>
<dbReference type="PANTHER" id="PTHR13316:SF0">
    <property type="entry name" value="ZINC FINGER CCHC DOMAIN-CONTAINING PROTEIN 8"/>
    <property type="match status" value="1"/>
</dbReference>
<comment type="similarity">
    <text evidence="2">Belongs to the ZCCHC8 family.</text>
</comment>
<dbReference type="InterPro" id="IPR006568">
    <property type="entry name" value="PSP_pro-rich"/>
</dbReference>
<evidence type="ECO:0000256" key="1">
    <source>
        <dbReference type="ARBA" id="ARBA00004642"/>
    </source>
</evidence>
<keyword evidence="3" id="KW-0479">Metal-binding</keyword>
<protein>
    <recommendedName>
        <fullName evidence="9">CCHC-type domain-containing protein</fullName>
    </recommendedName>
</protein>
<feature type="region of interest" description="Disordered" evidence="8">
    <location>
        <begin position="371"/>
        <end position="595"/>
    </location>
</feature>
<feature type="compositionally biased region" description="Acidic residues" evidence="8">
    <location>
        <begin position="396"/>
        <end position="405"/>
    </location>
</feature>
<dbReference type="PANTHER" id="PTHR13316">
    <property type="entry name" value="ZINC FINGER, CCHC DOMAIN CONTAINING 8"/>
    <property type="match status" value="1"/>
</dbReference>